<dbReference type="EMBL" id="CABEHT010000001">
    <property type="protein sequence ID" value="VTS13457.1"/>
    <property type="molecule type" value="Genomic_DNA"/>
</dbReference>
<dbReference type="RefSeq" id="WP_269902532.1">
    <property type="nucleotide sequence ID" value="NZ_CABEHT010000001.1"/>
</dbReference>
<evidence type="ECO:0000313" key="2">
    <source>
        <dbReference type="Proteomes" id="UP000394068"/>
    </source>
</evidence>
<name>A0A4V6KZN4_9STRE</name>
<accession>A0A4V6KZN4</accession>
<gene>
    <name evidence="1" type="ORF">NCTC5386_00977</name>
</gene>
<reference evidence="1 2" key="1">
    <citation type="submission" date="2019-05" db="EMBL/GenBank/DDBJ databases">
        <authorList>
            <consortium name="Pathogen Informatics"/>
        </authorList>
    </citation>
    <scope>NUCLEOTIDE SEQUENCE [LARGE SCALE GENOMIC DNA]</scope>
    <source>
        <strain evidence="1 2">NCTC5386</strain>
    </source>
</reference>
<dbReference type="Proteomes" id="UP000394068">
    <property type="component" value="Unassembled WGS sequence"/>
</dbReference>
<evidence type="ECO:0000313" key="1">
    <source>
        <dbReference type="EMBL" id="VTS13457.1"/>
    </source>
</evidence>
<dbReference type="AlphaFoldDB" id="A0A4V6KZN4"/>
<sequence length="42" mass="4971">MTKYDIIREQAVPLLWGFGGKNSTKFEMDGKFYRLTLEEVEE</sequence>
<proteinExistence type="predicted"/>
<protein>
    <submittedName>
        <fullName evidence="1">Uncharacterized protein</fullName>
    </submittedName>
</protein>
<organism evidence="1 2">
    <name type="scientific">Streptococcus pseudoporcinus</name>
    <dbReference type="NCBI Taxonomy" id="361101"/>
    <lineage>
        <taxon>Bacteria</taxon>
        <taxon>Bacillati</taxon>
        <taxon>Bacillota</taxon>
        <taxon>Bacilli</taxon>
        <taxon>Lactobacillales</taxon>
        <taxon>Streptococcaceae</taxon>
        <taxon>Streptococcus</taxon>
    </lineage>
</organism>